<reference evidence="1" key="1">
    <citation type="journal article" date="2012" name="Nat. Biotechnol.">
        <title>Reference genome sequence of the model plant Setaria.</title>
        <authorList>
            <person name="Bennetzen J.L."/>
            <person name="Schmutz J."/>
            <person name="Wang H."/>
            <person name="Percifield R."/>
            <person name="Hawkins J."/>
            <person name="Pontaroli A.C."/>
            <person name="Estep M."/>
            <person name="Feng L."/>
            <person name="Vaughn J.N."/>
            <person name="Grimwood J."/>
            <person name="Jenkins J."/>
            <person name="Barry K."/>
            <person name="Lindquist E."/>
            <person name="Hellsten U."/>
            <person name="Deshpande S."/>
            <person name="Wang X."/>
            <person name="Wu X."/>
            <person name="Mitros T."/>
            <person name="Triplett J."/>
            <person name="Yang X."/>
            <person name="Ye C.Y."/>
            <person name="Mauro-Herrera M."/>
            <person name="Wang L."/>
            <person name="Li P."/>
            <person name="Sharma M."/>
            <person name="Sharma R."/>
            <person name="Ronald P.C."/>
            <person name="Panaud O."/>
            <person name="Kellogg E.A."/>
            <person name="Brutnell T.P."/>
            <person name="Doust A.N."/>
            <person name="Tuskan G.A."/>
            <person name="Rokhsar D."/>
            <person name="Devos K.M."/>
        </authorList>
    </citation>
    <scope>NUCLEOTIDE SEQUENCE [LARGE SCALE GENOMIC DNA]</scope>
    <source>
        <strain evidence="1">Yugu1</strain>
    </source>
</reference>
<dbReference type="EMBL" id="CM003535">
    <property type="protein sequence ID" value="RCV38315.1"/>
    <property type="molecule type" value="Genomic_DNA"/>
</dbReference>
<dbReference type="InterPro" id="IPR040249">
    <property type="entry name" value="Ricin_B-like_lectin_EULS3-like"/>
</dbReference>
<name>A0A368S7A8_SETIT</name>
<gene>
    <name evidence="1" type="ORF">SETIT_8G132500v2</name>
</gene>
<protein>
    <submittedName>
        <fullName evidence="1">Uncharacterized protein</fullName>
    </submittedName>
</protein>
<dbReference type="PANTHER" id="PTHR31257">
    <property type="entry name" value="RICIN B-LIKE LECTIN EULS3"/>
    <property type="match status" value="1"/>
</dbReference>
<dbReference type="CDD" id="cd23431">
    <property type="entry name" value="beta-trefoil_Ricin_AtEULS3-like"/>
    <property type="match status" value="1"/>
</dbReference>
<proteinExistence type="predicted"/>
<dbReference type="PANTHER" id="PTHR31257:SF18">
    <property type="entry name" value="PH DOMAIN-CONTAINING PROTEIN"/>
    <property type="match status" value="1"/>
</dbReference>
<dbReference type="InterPro" id="IPR035992">
    <property type="entry name" value="Ricin_B-like_lectins"/>
</dbReference>
<dbReference type="OrthoDB" id="7769065at2759"/>
<accession>A0A368S7A8</accession>
<sequence>MSHFWWHRGRSQLGGWAATVFCKADEGRCLAVRNGALVLTPADPDDEHQIWFKDARLSLCVKDKEGNPVFSLVNKATGLAVQHSLGPYRPVRLVKFNPDRFDQSVLWTESGHLSRYFGCIRMMHDIDLGLDALPSDLDGGGVRDRTTITLTEWVERDTQRWKILNWNDKANTTLAGLEAEPSCRIYCKVEERLSITVCNGAVCLAPTDANDKVKDEDTYPAFVLINKVMGDAIKGCESTGHGHPLKLVPYNPFYLDISVLWTTSHGMGHGFSCIHLVDNRCLGFEGVFDDNTSIVLSDWLEGDGLQWKIVPWFSVEDDRKSHKLKELVSTGSKIKDVPE</sequence>
<dbReference type="SUPFAM" id="SSF50370">
    <property type="entry name" value="Ricin B-like lectins"/>
    <property type="match status" value="2"/>
</dbReference>
<evidence type="ECO:0000313" key="1">
    <source>
        <dbReference type="EMBL" id="RCV38315.1"/>
    </source>
</evidence>
<reference evidence="1" key="2">
    <citation type="submission" date="2015-07" db="EMBL/GenBank/DDBJ databases">
        <authorList>
            <person name="Noorani M."/>
        </authorList>
    </citation>
    <scope>NUCLEOTIDE SEQUENCE</scope>
    <source>
        <strain evidence="1">Yugu1</strain>
    </source>
</reference>
<dbReference type="AlphaFoldDB" id="A0A368S7A8"/>
<organism evidence="1">
    <name type="scientific">Setaria italica</name>
    <name type="common">Foxtail millet</name>
    <name type="synonym">Panicum italicum</name>
    <dbReference type="NCBI Taxonomy" id="4555"/>
    <lineage>
        <taxon>Eukaryota</taxon>
        <taxon>Viridiplantae</taxon>
        <taxon>Streptophyta</taxon>
        <taxon>Embryophyta</taxon>
        <taxon>Tracheophyta</taxon>
        <taxon>Spermatophyta</taxon>
        <taxon>Magnoliopsida</taxon>
        <taxon>Liliopsida</taxon>
        <taxon>Poales</taxon>
        <taxon>Poaceae</taxon>
        <taxon>PACMAD clade</taxon>
        <taxon>Panicoideae</taxon>
        <taxon>Panicodae</taxon>
        <taxon>Paniceae</taxon>
        <taxon>Cenchrinae</taxon>
        <taxon>Setaria</taxon>
    </lineage>
</organism>
<dbReference type="STRING" id="4555.A0A368S7A8"/>